<dbReference type="GO" id="GO:0016887">
    <property type="term" value="F:ATP hydrolysis activity"/>
    <property type="evidence" value="ECO:0007669"/>
    <property type="project" value="InterPro"/>
</dbReference>
<dbReference type="GO" id="GO:0015421">
    <property type="term" value="F:ABC-type oligopeptide transporter activity"/>
    <property type="evidence" value="ECO:0007669"/>
    <property type="project" value="TreeGrafter"/>
</dbReference>
<name>A0AAD9FMF0_PAPLA</name>
<dbReference type="InterPro" id="IPR003593">
    <property type="entry name" value="AAA+_ATPase"/>
</dbReference>
<dbReference type="AlphaFoldDB" id="A0AAD9FMF0"/>
<dbReference type="Proteomes" id="UP001182556">
    <property type="component" value="Unassembled WGS sequence"/>
</dbReference>
<dbReference type="EMBL" id="JAODAN010000009">
    <property type="protein sequence ID" value="KAK1921914.1"/>
    <property type="molecule type" value="Genomic_DNA"/>
</dbReference>
<dbReference type="InterPro" id="IPR011527">
    <property type="entry name" value="ABC1_TM_dom"/>
</dbReference>
<dbReference type="PROSITE" id="PS50893">
    <property type="entry name" value="ABC_TRANSPORTER_2"/>
    <property type="match status" value="1"/>
</dbReference>
<dbReference type="CDD" id="cd18573">
    <property type="entry name" value="ABC_6TM_ABCB10_like"/>
    <property type="match status" value="1"/>
</dbReference>
<dbReference type="SMART" id="SM00382">
    <property type="entry name" value="AAA"/>
    <property type="match status" value="1"/>
</dbReference>
<evidence type="ECO:0000259" key="11">
    <source>
        <dbReference type="PROSITE" id="PS50929"/>
    </source>
</evidence>
<proteinExistence type="predicted"/>
<comment type="caution">
    <text evidence="12">The sequence shown here is derived from an EMBL/GenBank/DDBJ whole genome shotgun (WGS) entry which is preliminary data.</text>
</comment>
<evidence type="ECO:0000256" key="1">
    <source>
        <dbReference type="ARBA" id="ARBA00004141"/>
    </source>
</evidence>
<dbReference type="SUPFAM" id="SSF52540">
    <property type="entry name" value="P-loop containing nucleoside triphosphate hydrolases"/>
    <property type="match status" value="1"/>
</dbReference>
<dbReference type="InterPro" id="IPR017871">
    <property type="entry name" value="ABC_transporter-like_CS"/>
</dbReference>
<keyword evidence="7 9" id="KW-0472">Membrane</keyword>
<evidence type="ECO:0000256" key="6">
    <source>
        <dbReference type="ARBA" id="ARBA00022989"/>
    </source>
</evidence>
<feature type="region of interest" description="Disordered" evidence="8">
    <location>
        <begin position="69"/>
        <end position="114"/>
    </location>
</feature>
<feature type="transmembrane region" description="Helical" evidence="9">
    <location>
        <begin position="299"/>
        <end position="318"/>
    </location>
</feature>
<dbReference type="InterPro" id="IPR027417">
    <property type="entry name" value="P-loop_NTPase"/>
</dbReference>
<dbReference type="PANTHER" id="PTHR43394">
    <property type="entry name" value="ATP-DEPENDENT PERMEASE MDL1, MITOCHONDRIAL"/>
    <property type="match status" value="1"/>
</dbReference>
<dbReference type="SUPFAM" id="SSF90123">
    <property type="entry name" value="ABC transporter transmembrane region"/>
    <property type="match status" value="1"/>
</dbReference>
<evidence type="ECO:0000256" key="2">
    <source>
        <dbReference type="ARBA" id="ARBA00022448"/>
    </source>
</evidence>
<feature type="transmembrane region" description="Helical" evidence="9">
    <location>
        <begin position="155"/>
        <end position="176"/>
    </location>
</feature>
<dbReference type="InterPro" id="IPR039421">
    <property type="entry name" value="Type_1_exporter"/>
</dbReference>
<keyword evidence="3 9" id="KW-0812">Transmembrane</keyword>
<evidence type="ECO:0000313" key="12">
    <source>
        <dbReference type="EMBL" id="KAK1921914.1"/>
    </source>
</evidence>
<dbReference type="Pfam" id="PF00005">
    <property type="entry name" value="ABC_tran"/>
    <property type="match status" value="1"/>
</dbReference>
<protein>
    <submittedName>
        <fullName evidence="12">ATP-binding cassette transporter</fullName>
    </submittedName>
</protein>
<comment type="subcellular location">
    <subcellularLocation>
        <location evidence="1">Membrane</location>
        <topology evidence="1">Multi-pass membrane protein</topology>
    </subcellularLocation>
</comment>
<keyword evidence="13" id="KW-1185">Reference proteome</keyword>
<feature type="compositionally biased region" description="Low complexity" evidence="8">
    <location>
        <begin position="69"/>
        <end position="104"/>
    </location>
</feature>
<feature type="region of interest" description="Disordered" evidence="8">
    <location>
        <begin position="715"/>
        <end position="747"/>
    </location>
</feature>
<dbReference type="InterPro" id="IPR036640">
    <property type="entry name" value="ABC1_TM_sf"/>
</dbReference>
<dbReference type="GO" id="GO:0005524">
    <property type="term" value="F:ATP binding"/>
    <property type="evidence" value="ECO:0007669"/>
    <property type="project" value="UniProtKB-KW"/>
</dbReference>
<accession>A0AAD9FMF0</accession>
<dbReference type="PANTHER" id="PTHR43394:SF1">
    <property type="entry name" value="ATP-BINDING CASSETTE SUB-FAMILY B MEMBER 10, MITOCHONDRIAL"/>
    <property type="match status" value="1"/>
</dbReference>
<evidence type="ECO:0000259" key="10">
    <source>
        <dbReference type="PROSITE" id="PS50893"/>
    </source>
</evidence>
<dbReference type="InterPro" id="IPR003439">
    <property type="entry name" value="ABC_transporter-like_ATP-bd"/>
</dbReference>
<keyword evidence="6 9" id="KW-1133">Transmembrane helix</keyword>
<sequence>MIPSRLGIHAASLGRTGGGQWARHGGVTLLGLSRSLHVTSGTPCPTRSRLGRDSRLILSCHSRPLALPSPNLAPARYNSSSSPTSAEPASPTIVTSPSTSQEPTTPTPAQPRRSLLARLTSSVSLANEKSPTAEESSSSSVKKLLLLAKPESRQLGIAVGLLVVSSSVSMLIPLTVGKLIDFFSNDQTALWGLSFPVAASVLAATFVVGGACNAGRAIIMKLCGQRIIARVRNQAYLASLRQEPEFADRSAGDIVSRLSVDTSILGDSVTSNLSDGLRALISASVGVSMMFWISAKLTLVMLCVVPPVSLFAVFYGRYLRKLSNITQEAIGDMSKTAEEKLNAFKTVTAYNSQELEGKLFGQKVDTVFQLAKKEAYMTGVFWGMSGLTGNLALLCLLGYGGTLVSRGDISVGDLTSLLMYSAYVGGSVSGLTGFFTGLMKGVGAGSRVFWLLDRQSAIPLDVGRAIAAGRNGPIKFENVHFTYPSRKEVEVLKGVSLTVEPGTSVALVGSSGSGKSSIQQLLVRFYDPDSGRVTFDGTDIREFAPESWRDRIGVVFQDPILFAGTVHDNIAYGTPHATRQDVEEAARMANCEFIWSLPQGFDTMIGKASLSGGQKQRISIARALVRNPSILLLDEATSALDSTSENAVNAAIDYIIKEKSITVILAAHRLSSIARAERVVVIENGVVSEEGPYELLSRQEGSRFRHLMAAQLLVEQSSTTDSKPRDSEVPGDAADVEEVALGEDKVR</sequence>
<evidence type="ECO:0000256" key="8">
    <source>
        <dbReference type="SAM" id="MobiDB-lite"/>
    </source>
</evidence>
<gene>
    <name evidence="12" type="ORF">DB88DRAFT_496494</name>
</gene>
<dbReference type="PROSITE" id="PS50929">
    <property type="entry name" value="ABC_TM1F"/>
    <property type="match status" value="1"/>
</dbReference>
<keyword evidence="2" id="KW-0813">Transport</keyword>
<feature type="transmembrane region" description="Helical" evidence="9">
    <location>
        <begin position="188"/>
        <end position="212"/>
    </location>
</feature>
<evidence type="ECO:0000256" key="4">
    <source>
        <dbReference type="ARBA" id="ARBA00022741"/>
    </source>
</evidence>
<dbReference type="PROSITE" id="PS00211">
    <property type="entry name" value="ABC_TRANSPORTER_1"/>
    <property type="match status" value="1"/>
</dbReference>
<feature type="transmembrane region" description="Helical" evidence="9">
    <location>
        <begin position="379"/>
        <end position="400"/>
    </location>
</feature>
<keyword evidence="5 12" id="KW-0067">ATP-binding</keyword>
<evidence type="ECO:0000313" key="13">
    <source>
        <dbReference type="Proteomes" id="UP001182556"/>
    </source>
</evidence>
<evidence type="ECO:0000256" key="7">
    <source>
        <dbReference type="ARBA" id="ARBA00023136"/>
    </source>
</evidence>
<feature type="domain" description="ABC transmembrane type-1" evidence="11">
    <location>
        <begin position="157"/>
        <end position="440"/>
    </location>
</feature>
<evidence type="ECO:0000256" key="5">
    <source>
        <dbReference type="ARBA" id="ARBA00022840"/>
    </source>
</evidence>
<feature type="domain" description="ABC transporter" evidence="10">
    <location>
        <begin position="474"/>
        <end position="709"/>
    </location>
</feature>
<feature type="transmembrane region" description="Helical" evidence="9">
    <location>
        <begin position="276"/>
        <end position="293"/>
    </location>
</feature>
<organism evidence="12 13">
    <name type="scientific">Papiliotrema laurentii</name>
    <name type="common">Cryptococcus laurentii</name>
    <dbReference type="NCBI Taxonomy" id="5418"/>
    <lineage>
        <taxon>Eukaryota</taxon>
        <taxon>Fungi</taxon>
        <taxon>Dikarya</taxon>
        <taxon>Basidiomycota</taxon>
        <taxon>Agaricomycotina</taxon>
        <taxon>Tremellomycetes</taxon>
        <taxon>Tremellales</taxon>
        <taxon>Rhynchogastremaceae</taxon>
        <taxon>Papiliotrema</taxon>
    </lineage>
</organism>
<reference evidence="12" key="1">
    <citation type="submission" date="2023-02" db="EMBL/GenBank/DDBJ databases">
        <title>Identification and recombinant expression of a fungal hydrolase from Papiliotrema laurentii that hydrolyzes apple cutin and clears colloidal polyester polyurethane.</title>
        <authorList>
            <consortium name="DOE Joint Genome Institute"/>
            <person name="Roman V.A."/>
            <person name="Bojanowski C."/>
            <person name="Crable B.R."/>
            <person name="Wagner D.N."/>
            <person name="Hung C.S."/>
            <person name="Nadeau L.J."/>
            <person name="Schratz L."/>
            <person name="Haridas S."/>
            <person name="Pangilinan J."/>
            <person name="Lipzen A."/>
            <person name="Na H."/>
            <person name="Yan M."/>
            <person name="Ng V."/>
            <person name="Grigoriev I.V."/>
            <person name="Spatafora J.W."/>
            <person name="Barlow D."/>
            <person name="Biffinger J."/>
            <person name="Kelley-Loughnane N."/>
            <person name="Varaljay V.A."/>
            <person name="Crookes-Goodson W.J."/>
        </authorList>
    </citation>
    <scope>NUCLEOTIDE SEQUENCE</scope>
    <source>
        <strain evidence="12">5307AH</strain>
    </source>
</reference>
<evidence type="ECO:0000256" key="3">
    <source>
        <dbReference type="ARBA" id="ARBA00022692"/>
    </source>
</evidence>
<dbReference type="Gene3D" id="1.20.1560.10">
    <property type="entry name" value="ABC transporter type 1, transmembrane domain"/>
    <property type="match status" value="1"/>
</dbReference>
<evidence type="ECO:0000256" key="9">
    <source>
        <dbReference type="SAM" id="Phobius"/>
    </source>
</evidence>
<dbReference type="FunFam" id="3.40.50.300:FF:000604">
    <property type="entry name" value="ABC transporter B family member 28"/>
    <property type="match status" value="1"/>
</dbReference>
<keyword evidence="4" id="KW-0547">Nucleotide-binding</keyword>
<dbReference type="FunFam" id="1.20.1560.10:FF:000085">
    <property type="entry name" value="Probable ATP-binding cassette (ABC) transporter"/>
    <property type="match status" value="1"/>
</dbReference>
<dbReference type="GO" id="GO:0005743">
    <property type="term" value="C:mitochondrial inner membrane"/>
    <property type="evidence" value="ECO:0007669"/>
    <property type="project" value="TreeGrafter"/>
</dbReference>
<dbReference type="Pfam" id="PF00664">
    <property type="entry name" value="ABC_membrane"/>
    <property type="match status" value="1"/>
</dbReference>
<feature type="transmembrane region" description="Helical" evidence="9">
    <location>
        <begin position="420"/>
        <end position="439"/>
    </location>
</feature>
<dbReference type="Gene3D" id="3.40.50.300">
    <property type="entry name" value="P-loop containing nucleotide triphosphate hydrolases"/>
    <property type="match status" value="1"/>
</dbReference>
<dbReference type="GO" id="GO:0090374">
    <property type="term" value="P:oligopeptide export from mitochondrion"/>
    <property type="evidence" value="ECO:0007669"/>
    <property type="project" value="TreeGrafter"/>
</dbReference>